<protein>
    <recommendedName>
        <fullName evidence="2">Putative gluconeogenesis factor</fullName>
    </recommendedName>
</protein>
<dbReference type="AlphaFoldDB" id="A0A1V5T362"/>
<keyword evidence="4" id="KW-1133">Transmembrane helix</keyword>
<dbReference type="HAMAP" id="MF_00973">
    <property type="entry name" value="Gluconeogen_factor"/>
    <property type="match status" value="1"/>
</dbReference>
<dbReference type="EMBL" id="MWBQ01000022">
    <property type="protein sequence ID" value="OQA61195.1"/>
    <property type="molecule type" value="Genomic_DNA"/>
</dbReference>
<dbReference type="SUPFAM" id="SSF142338">
    <property type="entry name" value="CofD-like"/>
    <property type="match status" value="1"/>
</dbReference>
<dbReference type="GO" id="GO:0043743">
    <property type="term" value="F:LPPG:FO 2-phospho-L-lactate transferase activity"/>
    <property type="evidence" value="ECO:0007669"/>
    <property type="project" value="InterPro"/>
</dbReference>
<dbReference type="InterPro" id="IPR010119">
    <property type="entry name" value="Gluconeogen_factor"/>
</dbReference>
<dbReference type="GO" id="GO:0008360">
    <property type="term" value="P:regulation of cell shape"/>
    <property type="evidence" value="ECO:0007669"/>
    <property type="project" value="UniProtKB-UniRule"/>
</dbReference>
<dbReference type="NCBIfam" id="TIGR01826">
    <property type="entry name" value="CofD_related"/>
    <property type="match status" value="1"/>
</dbReference>
<dbReference type="CDD" id="cd07187">
    <property type="entry name" value="YvcK_like"/>
    <property type="match status" value="1"/>
</dbReference>
<feature type="transmembrane region" description="Helical" evidence="4">
    <location>
        <begin position="20"/>
        <end position="45"/>
    </location>
</feature>
<dbReference type="Pfam" id="PF01933">
    <property type="entry name" value="CofD"/>
    <property type="match status" value="1"/>
</dbReference>
<feature type="region of interest" description="Disordered" evidence="3">
    <location>
        <begin position="462"/>
        <end position="491"/>
    </location>
</feature>
<evidence type="ECO:0000256" key="4">
    <source>
        <dbReference type="SAM" id="Phobius"/>
    </source>
</evidence>
<dbReference type="PANTHER" id="PTHR30135">
    <property type="entry name" value="UNCHARACTERIZED PROTEIN YVCK-RELATED"/>
    <property type="match status" value="1"/>
</dbReference>
<feature type="compositionally biased region" description="Basic and acidic residues" evidence="3">
    <location>
        <begin position="481"/>
        <end position="491"/>
    </location>
</feature>
<evidence type="ECO:0000313" key="5">
    <source>
        <dbReference type="EMBL" id="OQA61195.1"/>
    </source>
</evidence>
<keyword evidence="4" id="KW-0812">Transmembrane</keyword>
<keyword evidence="4" id="KW-0472">Membrane</keyword>
<comment type="subcellular location">
    <subcellularLocation>
        <location evidence="2">Cytoplasm</location>
    </subcellularLocation>
</comment>
<comment type="function">
    <text evidence="2">Required for morphogenesis under gluconeogenic growth conditions.</text>
</comment>
<keyword evidence="1 2" id="KW-0963">Cytoplasm</keyword>
<evidence type="ECO:0000256" key="3">
    <source>
        <dbReference type="SAM" id="MobiDB-lite"/>
    </source>
</evidence>
<feature type="transmembrane region" description="Helical" evidence="4">
    <location>
        <begin position="65"/>
        <end position="87"/>
    </location>
</feature>
<dbReference type="InterPro" id="IPR002882">
    <property type="entry name" value="CofD"/>
</dbReference>
<evidence type="ECO:0000256" key="2">
    <source>
        <dbReference type="HAMAP-Rule" id="MF_00973"/>
    </source>
</evidence>
<dbReference type="GO" id="GO:0005737">
    <property type="term" value="C:cytoplasm"/>
    <property type="evidence" value="ECO:0007669"/>
    <property type="project" value="UniProtKB-SubCell"/>
</dbReference>
<dbReference type="InterPro" id="IPR038136">
    <property type="entry name" value="CofD-like_dom_sf"/>
</dbReference>
<dbReference type="Gene3D" id="3.40.50.10680">
    <property type="entry name" value="CofD-like domains"/>
    <property type="match status" value="1"/>
</dbReference>
<comment type="similarity">
    <text evidence="2">Belongs to the gluconeogenesis factor family.</text>
</comment>
<proteinExistence type="inferred from homology"/>
<evidence type="ECO:0000256" key="1">
    <source>
        <dbReference type="ARBA" id="ARBA00022490"/>
    </source>
</evidence>
<dbReference type="Proteomes" id="UP000485569">
    <property type="component" value="Unassembled WGS sequence"/>
</dbReference>
<sequence>MEDESRFRSRLRWLYPGMKVKRWLFVAIIGVIFISIGLSLIVSTPYFRGIYRTWSSIVYQLVRNYWLSVSFGIIWLAVGIFFIVYGLQHMNRSIFSVIMPTPEDDVAKKIFQKRQLERGPNVVAIGGGHGLHVFLQGIKKYTSNTTAIVTVFDDGGSSGLLRQEMGVLPPGDIRNCLIALADTEPLMAKLFQHRFENDSTLHGHNFGNLFITALTQVTGDFQKAIGESSKVLAVRGRVLPTTLLNVVLKAECDDGNIISGESNVGVCGKRIKKIFLDPEQVVSTPEVIKAIYEADIIVLGPGSLYTSVLCNLAVDEVREAVLHSPAPVVFVCNVTTQPGETDHYKFADHLNAIFQFIPPERLNYILVNNEKPDSDRMDELNQRGIDMVNIAEINTYDSIKIYEAPLLSFEQPTRHDSNKLARALVQILTNEKPSWKFYFTLYTEDGFKNLKLVQMMNKYKKKKTSDQELSLQIEKNPTSDMNEKKLVEKQR</sequence>
<feature type="compositionally biased region" description="Polar residues" evidence="3">
    <location>
        <begin position="467"/>
        <end position="480"/>
    </location>
</feature>
<name>A0A1V5T362_9BACT</name>
<accession>A0A1V5T362</accession>
<gene>
    <name evidence="5" type="ORF">BWY41_00313</name>
</gene>
<organism evidence="5">
    <name type="scientific">Candidatus Atribacter allofermentans</name>
    <dbReference type="NCBI Taxonomy" id="1852833"/>
    <lineage>
        <taxon>Bacteria</taxon>
        <taxon>Pseudomonadati</taxon>
        <taxon>Atribacterota</taxon>
        <taxon>Atribacteria</taxon>
        <taxon>Atribacterales</taxon>
        <taxon>Atribacteraceae</taxon>
        <taxon>Atribacter</taxon>
    </lineage>
</organism>
<dbReference type="PANTHER" id="PTHR30135:SF3">
    <property type="entry name" value="GLUCONEOGENESIS FACTOR-RELATED"/>
    <property type="match status" value="1"/>
</dbReference>
<comment type="caution">
    <text evidence="5">The sequence shown here is derived from an EMBL/GenBank/DDBJ whole genome shotgun (WGS) entry which is preliminary data.</text>
</comment>
<reference evidence="5" key="1">
    <citation type="submission" date="2017-02" db="EMBL/GenBank/DDBJ databases">
        <title>Delving into the versatile metabolic prowess of the omnipresent phylum Bacteroidetes.</title>
        <authorList>
            <person name="Nobu M.K."/>
            <person name="Mei R."/>
            <person name="Narihiro T."/>
            <person name="Kuroda K."/>
            <person name="Liu W.-T."/>
        </authorList>
    </citation>
    <scope>NUCLEOTIDE SEQUENCE</scope>
    <source>
        <strain evidence="5">ADurb.Bin276</strain>
    </source>
</reference>